<dbReference type="EMBL" id="CCRH01000004">
    <property type="protein sequence ID" value="CDZ33288.1"/>
    <property type="molecule type" value="Genomic_DNA"/>
</dbReference>
<evidence type="ECO:0000313" key="3">
    <source>
        <dbReference type="Proteomes" id="UP000046176"/>
    </source>
</evidence>
<name>A0A0T7FE53_NEOGA</name>
<gene>
    <name evidence="2" type="ORF">NGAL_HAMBI1145_17590</name>
</gene>
<reference evidence="2 3" key="1">
    <citation type="submission" date="2014-08" db="EMBL/GenBank/DDBJ databases">
        <authorList>
            <person name="Chen Y.-H."/>
        </authorList>
    </citation>
    <scope>NUCLEOTIDE SEQUENCE [LARGE SCALE GENOMIC DNA]</scope>
</reference>
<feature type="chain" id="PRO_5006682092" evidence="1">
    <location>
        <begin position="38"/>
        <end position="182"/>
    </location>
</feature>
<proteinExistence type="predicted"/>
<keyword evidence="1" id="KW-0732">Signal</keyword>
<accession>A0A0T7FE53</accession>
<sequence length="182" mass="19108">MAQPTFEASIQMDRAMRSFLASAAFIASAFSPGSAAAAEGDFLKTLAGNWSGKGTVLTRIGASPINVTCSFTSTAGATTLSMQGTCRGLLVIRRSISADLQASEQGYSGTYLGPSGQPSVLSGNRRGNAINLGVRWARVINGDRVANMTIEKIGDDRLRLQTVDKDLSSGKSVVTSRIDLSR</sequence>
<dbReference type="AlphaFoldDB" id="A0A0T7FE53"/>
<protein>
    <submittedName>
        <fullName evidence="2">Uncharacterized protein</fullName>
    </submittedName>
</protein>
<feature type="signal peptide" evidence="1">
    <location>
        <begin position="1"/>
        <end position="37"/>
    </location>
</feature>
<dbReference type="Proteomes" id="UP000046176">
    <property type="component" value="Unassembled WGS sequence"/>
</dbReference>
<evidence type="ECO:0000313" key="2">
    <source>
        <dbReference type="EMBL" id="CDZ33288.1"/>
    </source>
</evidence>
<organism evidence="2 3">
    <name type="scientific">Neorhizobium galegae bv. officinalis</name>
    <dbReference type="NCBI Taxonomy" id="323656"/>
    <lineage>
        <taxon>Bacteria</taxon>
        <taxon>Pseudomonadati</taxon>
        <taxon>Pseudomonadota</taxon>
        <taxon>Alphaproteobacteria</taxon>
        <taxon>Hyphomicrobiales</taxon>
        <taxon>Rhizobiaceae</taxon>
        <taxon>Rhizobium/Agrobacterium group</taxon>
        <taxon>Neorhizobium</taxon>
    </lineage>
</organism>
<evidence type="ECO:0000256" key="1">
    <source>
        <dbReference type="SAM" id="SignalP"/>
    </source>
</evidence>